<evidence type="ECO:0000313" key="2">
    <source>
        <dbReference type="EMBL" id="HIX50686.1"/>
    </source>
</evidence>
<comment type="caution">
    <text evidence="2">The sequence shown here is derived from an EMBL/GenBank/DDBJ whole genome shotgun (WGS) entry which is preliminary data.</text>
</comment>
<protein>
    <submittedName>
        <fullName evidence="2">Uncharacterized protein</fullName>
    </submittedName>
</protein>
<organism evidence="2 3">
    <name type="scientific">Candidatus Borkfalkia faecavium</name>
    <dbReference type="NCBI Taxonomy" id="2838508"/>
    <lineage>
        <taxon>Bacteria</taxon>
        <taxon>Bacillati</taxon>
        <taxon>Bacillota</taxon>
        <taxon>Clostridia</taxon>
        <taxon>Christensenellales</taxon>
        <taxon>Christensenellaceae</taxon>
        <taxon>Candidatus Borkfalkia</taxon>
    </lineage>
</organism>
<proteinExistence type="predicted"/>
<feature type="region of interest" description="Disordered" evidence="1">
    <location>
        <begin position="99"/>
        <end position="167"/>
    </location>
</feature>
<reference evidence="2" key="2">
    <citation type="submission" date="2021-04" db="EMBL/GenBank/DDBJ databases">
        <authorList>
            <person name="Gilroy R."/>
        </authorList>
    </citation>
    <scope>NUCLEOTIDE SEQUENCE</scope>
    <source>
        <strain evidence="2">2189</strain>
    </source>
</reference>
<dbReference type="AlphaFoldDB" id="A0A9D1W1D2"/>
<reference evidence="2" key="1">
    <citation type="journal article" date="2021" name="PeerJ">
        <title>Extensive microbial diversity within the chicken gut microbiome revealed by metagenomics and culture.</title>
        <authorList>
            <person name="Gilroy R."/>
            <person name="Ravi A."/>
            <person name="Getino M."/>
            <person name="Pursley I."/>
            <person name="Horton D.L."/>
            <person name="Alikhan N.F."/>
            <person name="Baker D."/>
            <person name="Gharbi K."/>
            <person name="Hall N."/>
            <person name="Watson M."/>
            <person name="Adriaenssens E.M."/>
            <person name="Foster-Nyarko E."/>
            <person name="Jarju S."/>
            <person name="Secka A."/>
            <person name="Antonio M."/>
            <person name="Oren A."/>
            <person name="Chaudhuri R.R."/>
            <person name="La Ragione R."/>
            <person name="Hildebrand F."/>
            <person name="Pallen M.J."/>
        </authorList>
    </citation>
    <scope>NUCLEOTIDE SEQUENCE</scope>
    <source>
        <strain evidence="2">2189</strain>
    </source>
</reference>
<gene>
    <name evidence="2" type="ORF">H9851_05325</name>
</gene>
<dbReference type="Proteomes" id="UP000886847">
    <property type="component" value="Unassembled WGS sequence"/>
</dbReference>
<evidence type="ECO:0000313" key="3">
    <source>
        <dbReference type="Proteomes" id="UP000886847"/>
    </source>
</evidence>
<dbReference type="EMBL" id="DXEW01000027">
    <property type="protein sequence ID" value="HIX50686.1"/>
    <property type="molecule type" value="Genomic_DNA"/>
</dbReference>
<evidence type="ECO:0000256" key="1">
    <source>
        <dbReference type="SAM" id="MobiDB-lite"/>
    </source>
</evidence>
<name>A0A9D1W1D2_9FIRM</name>
<sequence length="167" mass="19470">MAKYKKCPRCELNYIEEDKDYCDVCLAEMQGGKLKFADLDDEDDEIEKTELCPVCGENYMRPGEKMCDECKQHAAEYDQEEEVDPEKDEAWRDYLDEEADDLTMESDAIDIGDDFIDDFDDEEFADGYVEEEDSSDDDEADDFADDFTDLDDDDDDDDEDEDEEDDF</sequence>
<accession>A0A9D1W1D2</accession>